<dbReference type="Pfam" id="PF12833">
    <property type="entry name" value="HTH_18"/>
    <property type="match status" value="1"/>
</dbReference>
<dbReference type="RefSeq" id="WP_161086029.1">
    <property type="nucleotide sequence ID" value="NZ_WWCX01000061.1"/>
</dbReference>
<dbReference type="Gene3D" id="1.10.10.60">
    <property type="entry name" value="Homeodomain-like"/>
    <property type="match status" value="2"/>
</dbReference>
<comment type="caution">
    <text evidence="5">The sequence shown here is derived from an EMBL/GenBank/DDBJ whole genome shotgun (WGS) entry which is preliminary data.</text>
</comment>
<feature type="domain" description="HTH araC/xylS-type" evidence="4">
    <location>
        <begin position="195"/>
        <end position="295"/>
    </location>
</feature>
<keyword evidence="3" id="KW-0804">Transcription</keyword>
<dbReference type="Pfam" id="PF12852">
    <property type="entry name" value="Cupin_6"/>
    <property type="match status" value="1"/>
</dbReference>
<dbReference type="InterPro" id="IPR009057">
    <property type="entry name" value="Homeodomain-like_sf"/>
</dbReference>
<evidence type="ECO:0000256" key="1">
    <source>
        <dbReference type="ARBA" id="ARBA00023015"/>
    </source>
</evidence>
<keyword evidence="1" id="KW-0805">Transcription regulation</keyword>
<dbReference type="InterPro" id="IPR050204">
    <property type="entry name" value="AraC_XylS_family_regulators"/>
</dbReference>
<dbReference type="PROSITE" id="PS01124">
    <property type="entry name" value="HTH_ARAC_FAMILY_2"/>
    <property type="match status" value="1"/>
</dbReference>
<accession>A0A845GRY6</accession>
<dbReference type="AlphaFoldDB" id="A0A845GRY6"/>
<evidence type="ECO:0000256" key="2">
    <source>
        <dbReference type="ARBA" id="ARBA00023125"/>
    </source>
</evidence>
<protein>
    <submittedName>
        <fullName evidence="5">Helix-turn-helix domain-containing protein</fullName>
    </submittedName>
</protein>
<dbReference type="InterPro" id="IPR020449">
    <property type="entry name" value="Tscrpt_reg_AraC-type_HTH"/>
</dbReference>
<dbReference type="PANTHER" id="PTHR46796">
    <property type="entry name" value="HTH-TYPE TRANSCRIPTIONAL ACTIVATOR RHAS-RELATED"/>
    <property type="match status" value="1"/>
</dbReference>
<dbReference type="PANTHER" id="PTHR46796:SF7">
    <property type="entry name" value="ARAC FAMILY TRANSCRIPTIONAL REGULATOR"/>
    <property type="match status" value="1"/>
</dbReference>
<evidence type="ECO:0000313" key="5">
    <source>
        <dbReference type="EMBL" id="MYM97064.1"/>
    </source>
</evidence>
<dbReference type="SMART" id="SM00342">
    <property type="entry name" value="HTH_ARAC"/>
    <property type="match status" value="1"/>
</dbReference>
<evidence type="ECO:0000259" key="4">
    <source>
        <dbReference type="PROSITE" id="PS01124"/>
    </source>
</evidence>
<dbReference type="InterPro" id="IPR018060">
    <property type="entry name" value="HTH_AraC"/>
</dbReference>
<reference evidence="5" key="1">
    <citation type="submission" date="2019-12" db="EMBL/GenBank/DDBJ databases">
        <title>Novel species isolated from a subtropical stream in China.</title>
        <authorList>
            <person name="Lu H."/>
        </authorList>
    </citation>
    <scope>NUCLEOTIDE SEQUENCE [LARGE SCALE GENOMIC DNA]</scope>
    <source>
        <strain evidence="5">FT81W</strain>
    </source>
</reference>
<proteinExistence type="predicted"/>
<dbReference type="GO" id="GO:0043565">
    <property type="term" value="F:sequence-specific DNA binding"/>
    <property type="evidence" value="ECO:0007669"/>
    <property type="project" value="InterPro"/>
</dbReference>
<evidence type="ECO:0000313" key="6">
    <source>
        <dbReference type="Proteomes" id="UP000447355"/>
    </source>
</evidence>
<keyword evidence="2" id="KW-0238">DNA-binding</keyword>
<dbReference type="EMBL" id="WWCX01000061">
    <property type="protein sequence ID" value="MYM97064.1"/>
    <property type="molecule type" value="Genomic_DNA"/>
</dbReference>
<sequence length="295" mass="32140">MIDPFAEVVALLQPGAPLSKVVAGAGAWRVRRSDMGQPFYCAILEGGCLLTLDRRMPIPLREGDFVLIPAAHDFAMSSIAPVDQEFDAPPLALGAGELRLGVAHGPHDVRLIVGHCVFGSPDAALLVSLLPELIHVHGARRLASLVELVRDESREQRPARDIVLQKMLEVLLIEAIRSHEVKPASKGLLRGLADERLAAALRGMHRVPNQAWTVALLAREAALSRSAFFARFTDAMGIAPMKYLLTWRMALAKNLLRNDCRIADVAERVGYSSASAFSVAFSRHVGMAPVHYARQ</sequence>
<dbReference type="SUPFAM" id="SSF46689">
    <property type="entry name" value="Homeodomain-like"/>
    <property type="match status" value="2"/>
</dbReference>
<dbReference type="PROSITE" id="PS00041">
    <property type="entry name" value="HTH_ARAC_FAMILY_1"/>
    <property type="match status" value="1"/>
</dbReference>
<name>A0A845GRY6_9BURK</name>
<dbReference type="Proteomes" id="UP000447355">
    <property type="component" value="Unassembled WGS sequence"/>
</dbReference>
<dbReference type="InterPro" id="IPR032783">
    <property type="entry name" value="AraC_lig"/>
</dbReference>
<dbReference type="InterPro" id="IPR018062">
    <property type="entry name" value="HTH_AraC-typ_CS"/>
</dbReference>
<dbReference type="PRINTS" id="PR00032">
    <property type="entry name" value="HTHARAC"/>
</dbReference>
<evidence type="ECO:0000256" key="3">
    <source>
        <dbReference type="ARBA" id="ARBA00023163"/>
    </source>
</evidence>
<organism evidence="5 6">
    <name type="scientific">Duganella vulcania</name>
    <dbReference type="NCBI Taxonomy" id="2692166"/>
    <lineage>
        <taxon>Bacteria</taxon>
        <taxon>Pseudomonadati</taxon>
        <taxon>Pseudomonadota</taxon>
        <taxon>Betaproteobacteria</taxon>
        <taxon>Burkholderiales</taxon>
        <taxon>Oxalobacteraceae</taxon>
        <taxon>Telluria group</taxon>
        <taxon>Duganella</taxon>
    </lineage>
</organism>
<dbReference type="GO" id="GO:0003700">
    <property type="term" value="F:DNA-binding transcription factor activity"/>
    <property type="evidence" value="ECO:0007669"/>
    <property type="project" value="InterPro"/>
</dbReference>
<gene>
    <name evidence="5" type="ORF">GTP90_24755</name>
</gene>